<feature type="binding site" evidence="2">
    <location>
        <position position="452"/>
    </location>
    <ligand>
        <name>substrate</name>
    </ligand>
</feature>
<organism evidence="3 4">
    <name type="scientific">Arsenicibacter rosenii</name>
    <dbReference type="NCBI Taxonomy" id="1750698"/>
    <lineage>
        <taxon>Bacteria</taxon>
        <taxon>Pseudomonadati</taxon>
        <taxon>Bacteroidota</taxon>
        <taxon>Cytophagia</taxon>
        <taxon>Cytophagales</taxon>
        <taxon>Spirosomataceae</taxon>
        <taxon>Arsenicibacter</taxon>
    </lineage>
</organism>
<dbReference type="AlphaFoldDB" id="A0A1S2VLS3"/>
<dbReference type="InterPro" id="IPR006311">
    <property type="entry name" value="TAT_signal"/>
</dbReference>
<comment type="cofactor">
    <cofactor evidence="1">
        <name>FAD</name>
        <dbReference type="ChEBI" id="CHEBI:57692"/>
    </cofactor>
</comment>
<dbReference type="Gene3D" id="3.50.50.60">
    <property type="entry name" value="FAD/NAD(P)-binding domain"/>
    <property type="match status" value="1"/>
</dbReference>
<dbReference type="EMBL" id="MORL01000003">
    <property type="protein sequence ID" value="OIN59712.1"/>
    <property type="molecule type" value="Genomic_DNA"/>
</dbReference>
<keyword evidence="4" id="KW-1185">Reference proteome</keyword>
<protein>
    <submittedName>
        <fullName evidence="3">FAD-dependent oxidoreductase</fullName>
    </submittedName>
</protein>
<evidence type="ECO:0000256" key="2">
    <source>
        <dbReference type="PIRSR" id="PIRSR601613-1"/>
    </source>
</evidence>
<evidence type="ECO:0000313" key="3">
    <source>
        <dbReference type="EMBL" id="OIN59712.1"/>
    </source>
</evidence>
<dbReference type="PANTHER" id="PTHR42923">
    <property type="entry name" value="PROTOPORPHYRINOGEN OXIDASE"/>
    <property type="match status" value="1"/>
</dbReference>
<evidence type="ECO:0000256" key="1">
    <source>
        <dbReference type="ARBA" id="ARBA00001974"/>
    </source>
</evidence>
<reference evidence="3 4" key="1">
    <citation type="submission" date="2016-10" db="EMBL/GenBank/DDBJ databases">
        <title>Arsenicibacter rosenii gen. nov., sp. nov., an efficient arsenic-methylating bacterium isolated from an arsenic-contaminated paddy soil.</title>
        <authorList>
            <person name="Huang K."/>
        </authorList>
    </citation>
    <scope>NUCLEOTIDE SEQUENCE [LARGE SCALE GENOMIC DNA]</scope>
    <source>
        <strain evidence="3 4">SM-1</strain>
    </source>
</reference>
<dbReference type="OrthoDB" id="127573at2"/>
<dbReference type="PRINTS" id="PR00757">
    <property type="entry name" value="AMINEOXDASEF"/>
</dbReference>
<name>A0A1S2VLS3_9BACT</name>
<sequence>MPHSDDTTRTSRRQFLEQTVVGTAALLSGSLALDGCAATGDTSHITGQLAGPNHRLGHLLRDATHGRWALPDTPFTVPSVEPAHEADILIVGGGIAGLSARRWLEQQGVRNVLLIELEEETGGNAQSGENPVSPYPLGAHYLPIPDVRNRELLDFLQQADVITGFSPEGLPVYNDYHLCHDPEERLLIKGHWQEGLLPAMGVPADEQAQISRFVALTDKLKAATGADGRDVFAIPVAASSTDPEWQKLDTLSFEEYLAQHGFTSPCLRWYLAYACKDDYGTNLANTSAWAGLHYFASRKGKAANASASSVLTWPEGNAFLAAHLRRQARSPILTGWLAHSIRRDTDRVYIKAFSAQTQQPAFFSARQVILATPQFITQRLINPVAPDRQALTADFQYAPWLVANLTVTALPQERGMPLCWDNVIYGSDSVGYVVAQHQSLQPQSEQQVITLYWPLTNEAPDLARRKAYQTPYADWKQMILAELEQGHPGVTAYVSDIQVWIWGHGMIAPQRGFITGQARQQAAQPIAGQLFFAHSDLSGMSIFEEAFYQGIRAAKEVLKSRNT</sequence>
<dbReference type="SUPFAM" id="SSF51905">
    <property type="entry name" value="FAD/NAD(P)-binding domain"/>
    <property type="match status" value="1"/>
</dbReference>
<accession>A0A1S2VLS3</accession>
<dbReference type="GO" id="GO:0016491">
    <property type="term" value="F:oxidoreductase activity"/>
    <property type="evidence" value="ECO:0007669"/>
    <property type="project" value="InterPro"/>
</dbReference>
<dbReference type="RefSeq" id="WP_071502510.1">
    <property type="nucleotide sequence ID" value="NZ_MORL01000003.1"/>
</dbReference>
<dbReference type="InterPro" id="IPR036188">
    <property type="entry name" value="FAD/NAD-bd_sf"/>
</dbReference>
<dbReference type="PANTHER" id="PTHR42923:SF39">
    <property type="entry name" value="AMINO OXIDASE"/>
    <property type="match status" value="1"/>
</dbReference>
<dbReference type="InterPro" id="IPR001613">
    <property type="entry name" value="Flavin_amine_oxidase"/>
</dbReference>
<proteinExistence type="predicted"/>
<gene>
    <name evidence="3" type="ORF">BLX24_07545</name>
</gene>
<dbReference type="Pfam" id="PF13450">
    <property type="entry name" value="NAD_binding_8"/>
    <property type="match status" value="1"/>
</dbReference>
<dbReference type="Proteomes" id="UP000181790">
    <property type="component" value="Unassembled WGS sequence"/>
</dbReference>
<dbReference type="InterPro" id="IPR050464">
    <property type="entry name" value="Zeta_carotene_desat/Oxidored"/>
</dbReference>
<evidence type="ECO:0000313" key="4">
    <source>
        <dbReference type="Proteomes" id="UP000181790"/>
    </source>
</evidence>
<comment type="caution">
    <text evidence="3">The sequence shown here is derived from an EMBL/GenBank/DDBJ whole genome shotgun (WGS) entry which is preliminary data.</text>
</comment>
<dbReference type="PROSITE" id="PS51318">
    <property type="entry name" value="TAT"/>
    <property type="match status" value="1"/>
</dbReference>